<evidence type="ECO:0000313" key="1">
    <source>
        <dbReference type="EMBL" id="KTD22147.1"/>
    </source>
</evidence>
<accession>A0A0W0VQ17</accession>
<comment type="caution">
    <text evidence="1">The sequence shown here is derived from an EMBL/GenBank/DDBJ whole genome shotgun (WGS) entry which is preliminary data.</text>
</comment>
<reference evidence="1 2" key="1">
    <citation type="submission" date="2015-11" db="EMBL/GenBank/DDBJ databases">
        <title>Genomic analysis of 38 Legionella species identifies large and diverse effector repertoires.</title>
        <authorList>
            <person name="Burstein D."/>
            <person name="Amaro F."/>
            <person name="Zusman T."/>
            <person name="Lifshitz Z."/>
            <person name="Cohen O."/>
            <person name="Gilbert J.A."/>
            <person name="Pupko T."/>
            <person name="Shuman H.A."/>
            <person name="Segal G."/>
        </authorList>
    </citation>
    <scope>NUCLEOTIDE SEQUENCE [LARGE SCALE GENOMIC DNA]</scope>
    <source>
        <strain evidence="1 2">ATCC 49751</strain>
    </source>
</reference>
<dbReference type="EMBL" id="LNYI01000028">
    <property type="protein sequence ID" value="KTD22147.1"/>
    <property type="molecule type" value="Genomic_DNA"/>
</dbReference>
<keyword evidence="2" id="KW-1185">Reference proteome</keyword>
<dbReference type="PATRIC" id="fig|45067.4.peg.1476"/>
<dbReference type="OrthoDB" id="5636412at2"/>
<name>A0A0W0VQ17_9GAMM</name>
<proteinExistence type="predicted"/>
<organism evidence="1 2">
    <name type="scientific">Legionella lansingensis</name>
    <dbReference type="NCBI Taxonomy" id="45067"/>
    <lineage>
        <taxon>Bacteria</taxon>
        <taxon>Pseudomonadati</taxon>
        <taxon>Pseudomonadota</taxon>
        <taxon>Gammaproteobacteria</taxon>
        <taxon>Legionellales</taxon>
        <taxon>Legionellaceae</taxon>
        <taxon>Legionella</taxon>
    </lineage>
</organism>
<dbReference type="Proteomes" id="UP000054869">
    <property type="component" value="Unassembled WGS sequence"/>
</dbReference>
<evidence type="ECO:0000313" key="2">
    <source>
        <dbReference type="Proteomes" id="UP000054869"/>
    </source>
</evidence>
<protein>
    <submittedName>
        <fullName evidence="1">Uncharacterized protein</fullName>
    </submittedName>
</protein>
<sequence length="211" mass="24632">MPSLKQVIDEFRNAFQYLDETDHRRSRLYEFWFKSERLKKTFTNEELTAAIEDAVKNCNSNLRNLVSQRGNEDFDTVKTEFFNIIAETLHAVQVKRFVHGSVAIKNFEYAGQSIFERYLVPKEASFFEKELMNSLNALTTKFPELAPLMNTLAQKIADNEQYATVLCRGKTMKHPNGELIYSESEFKLNNTYQNREAREEYATENIAKITL</sequence>
<dbReference type="AlphaFoldDB" id="A0A0W0VQ17"/>
<dbReference type="RefSeq" id="WP_028372561.1">
    <property type="nucleotide sequence ID" value="NZ_CAAAJD010000003.1"/>
</dbReference>
<dbReference type="STRING" id="45067.Llan_1410"/>
<gene>
    <name evidence="1" type="ORF">Llan_1410</name>
</gene>